<dbReference type="Proteomes" id="UP000274556">
    <property type="component" value="Unassembled WGS sequence"/>
</dbReference>
<keyword evidence="1" id="KW-0812">Transmembrane</keyword>
<sequence>MSLGHLLEGNPVARATRASGLVFGVSICLCLSLWCASGLAAAEPVRVAVLKYGTVSWALEVVKRRHLDEANGFVLDVKEFAGTQATLVALQGGEADVAVTDWIWVARQRDQGRPYTFVPYSTAIGSLMAPPQSEIRALADLNGKRVGVAGGPLDKNWLLLRALSLKETGVDLESRVEPVFGAPPLLNEQIRQGRIDAVVNHWPFAARLSALGYVTVEDVRDAGKALGIDVEVAMIGYVFDQPWAETHPDAIQGFLRATEQANTLLKESDAEWEQVLPLMAAPDEPTFIALRDGYRAGIPDRRSEQERAGAAQLFEILGRIGGERLVGGLREIPEGTFWSGVED</sequence>
<organism evidence="3 4">
    <name type="scientific">Thiocapsa rosea</name>
    <dbReference type="NCBI Taxonomy" id="69360"/>
    <lineage>
        <taxon>Bacteria</taxon>
        <taxon>Pseudomonadati</taxon>
        <taxon>Pseudomonadota</taxon>
        <taxon>Gammaproteobacteria</taxon>
        <taxon>Chromatiales</taxon>
        <taxon>Chromatiaceae</taxon>
        <taxon>Thiocapsa</taxon>
    </lineage>
</organism>
<evidence type="ECO:0000259" key="2">
    <source>
        <dbReference type="Pfam" id="PF09084"/>
    </source>
</evidence>
<gene>
    <name evidence="3" type="ORF">BDD21_4688</name>
</gene>
<dbReference type="PANTHER" id="PTHR30024">
    <property type="entry name" value="ALIPHATIC SULFONATES-BINDING PROTEIN-RELATED"/>
    <property type="match status" value="1"/>
</dbReference>
<dbReference type="PANTHER" id="PTHR30024:SF48">
    <property type="entry name" value="ABC TRANSPORTER SUBSTRATE-BINDING PROTEIN"/>
    <property type="match status" value="1"/>
</dbReference>
<dbReference type="Gene3D" id="3.40.190.10">
    <property type="entry name" value="Periplasmic binding protein-like II"/>
    <property type="match status" value="2"/>
</dbReference>
<dbReference type="OrthoDB" id="5621714at2"/>
<keyword evidence="4" id="KW-1185">Reference proteome</keyword>
<feature type="domain" description="SsuA/THI5-like" evidence="2">
    <location>
        <begin position="71"/>
        <end position="263"/>
    </location>
</feature>
<name>A0A495VEV8_9GAMM</name>
<comment type="caution">
    <text evidence="3">The sequence shown here is derived from an EMBL/GenBank/DDBJ whole genome shotgun (WGS) entry which is preliminary data.</text>
</comment>
<dbReference type="SUPFAM" id="SSF53850">
    <property type="entry name" value="Periplasmic binding protein-like II"/>
    <property type="match status" value="1"/>
</dbReference>
<dbReference type="AlphaFoldDB" id="A0A495VEV8"/>
<evidence type="ECO:0000256" key="1">
    <source>
        <dbReference type="SAM" id="Phobius"/>
    </source>
</evidence>
<evidence type="ECO:0000313" key="4">
    <source>
        <dbReference type="Proteomes" id="UP000274556"/>
    </source>
</evidence>
<dbReference type="Pfam" id="PF09084">
    <property type="entry name" value="NMT1"/>
    <property type="match status" value="1"/>
</dbReference>
<feature type="transmembrane region" description="Helical" evidence="1">
    <location>
        <begin position="20"/>
        <end position="42"/>
    </location>
</feature>
<proteinExistence type="predicted"/>
<evidence type="ECO:0000313" key="3">
    <source>
        <dbReference type="EMBL" id="RKT47133.1"/>
    </source>
</evidence>
<dbReference type="InterPro" id="IPR015168">
    <property type="entry name" value="SsuA/THI5"/>
</dbReference>
<keyword evidence="1" id="KW-0472">Membrane</keyword>
<protein>
    <submittedName>
        <fullName evidence="3">NitT/TauT family transport system substrate-binding protein</fullName>
    </submittedName>
</protein>
<accession>A0A495VEV8</accession>
<reference evidence="3 4" key="1">
    <citation type="submission" date="2018-10" db="EMBL/GenBank/DDBJ databases">
        <title>Genomic Encyclopedia of Archaeal and Bacterial Type Strains, Phase II (KMG-II): from individual species to whole genera.</title>
        <authorList>
            <person name="Goeker M."/>
        </authorList>
    </citation>
    <scope>NUCLEOTIDE SEQUENCE [LARGE SCALE GENOMIC DNA]</scope>
    <source>
        <strain evidence="3 4">DSM 235</strain>
    </source>
</reference>
<keyword evidence="1" id="KW-1133">Transmembrane helix</keyword>
<dbReference type="EMBL" id="RBXL01000001">
    <property type="protein sequence ID" value="RKT47133.1"/>
    <property type="molecule type" value="Genomic_DNA"/>
</dbReference>